<name>C5J759_MESCH</name>
<dbReference type="HOGENOM" id="CLU_066632_5_0_14"/>
<dbReference type="GO" id="GO:0006310">
    <property type="term" value="P:DNA recombination"/>
    <property type="evidence" value="ECO:0007669"/>
    <property type="project" value="UniProtKB-KW"/>
</dbReference>
<dbReference type="SUPFAM" id="SSF50249">
    <property type="entry name" value="Nucleic acid-binding proteins"/>
    <property type="match status" value="1"/>
</dbReference>
<feature type="domain" description="DNA replication/recombination mediator RecO N-terminal" evidence="4">
    <location>
        <begin position="1"/>
        <end position="74"/>
    </location>
</feature>
<accession>C5J759</accession>
<dbReference type="InterPro" id="IPR022572">
    <property type="entry name" value="DNA_rep/recomb_RecO_N"/>
</dbReference>
<dbReference type="PANTHER" id="PTHR33991:SF1">
    <property type="entry name" value="DNA REPAIR PROTEIN RECO"/>
    <property type="match status" value="1"/>
</dbReference>
<evidence type="ECO:0000256" key="3">
    <source>
        <dbReference type="ARBA" id="ARBA00023204"/>
    </source>
</evidence>
<dbReference type="GO" id="GO:0006302">
    <property type="term" value="P:double-strand break repair"/>
    <property type="evidence" value="ECO:0007669"/>
    <property type="project" value="TreeGrafter"/>
</dbReference>
<dbReference type="InterPro" id="IPR037278">
    <property type="entry name" value="ARFGAP/RecO"/>
</dbReference>
<dbReference type="InterPro" id="IPR003717">
    <property type="entry name" value="RecO"/>
</dbReference>
<dbReference type="Pfam" id="PF11967">
    <property type="entry name" value="RecO_N"/>
    <property type="match status" value="1"/>
</dbReference>
<keyword evidence="2" id="KW-0233">DNA recombination</keyword>
<evidence type="ECO:0000313" key="6">
    <source>
        <dbReference type="Proteomes" id="UP000001491"/>
    </source>
</evidence>
<gene>
    <name evidence="5" type="ordered locus">MCJ_006270</name>
</gene>
<evidence type="ECO:0000313" key="5">
    <source>
        <dbReference type="EMBL" id="CAT05322.1"/>
    </source>
</evidence>
<keyword evidence="1" id="KW-0227">DNA damage</keyword>
<evidence type="ECO:0000256" key="1">
    <source>
        <dbReference type="ARBA" id="ARBA00022763"/>
    </source>
</evidence>
<dbReference type="AlphaFoldDB" id="C5J759"/>
<keyword evidence="6" id="KW-1185">Reference proteome</keyword>
<dbReference type="eggNOG" id="COG1381">
    <property type="taxonomic scope" value="Bacteria"/>
</dbReference>
<dbReference type="NCBIfam" id="TIGR00613">
    <property type="entry name" value="reco"/>
    <property type="match status" value="1"/>
</dbReference>
<dbReference type="GO" id="GO:0043590">
    <property type="term" value="C:bacterial nucleoid"/>
    <property type="evidence" value="ECO:0007669"/>
    <property type="project" value="TreeGrafter"/>
</dbReference>
<proteinExistence type="predicted"/>
<dbReference type="EMBL" id="FM864216">
    <property type="protein sequence ID" value="CAT05322.1"/>
    <property type="molecule type" value="Genomic_DNA"/>
</dbReference>
<reference evidence="6" key="1">
    <citation type="journal article" date="2009" name="BMC Bioinformatics">
        <title>The Mycoplasma conjunctivae genome sequencing, annotation and analysis.</title>
        <authorList>
            <person name="Calderon-Copete S.P."/>
            <person name="Wigger G."/>
            <person name="Wunderlin C."/>
            <person name="Schmidheini T."/>
            <person name="Frey J."/>
            <person name="Quail M.A."/>
            <person name="Falquet L."/>
        </authorList>
    </citation>
    <scope>NUCLEOTIDE SEQUENCE [LARGE SCALE GENOMIC DNA]</scope>
    <source>
        <strain evidence="6">ATCC 25834 / NCTC 10147 / HRC/581</strain>
    </source>
</reference>
<sequence length="224" mass="26550">MAAISIKGIVIYSQDYKENDQIIKIATPEKIISFIAVGVRKPNSKNRSSLVLATYGEYEIFLSYHVNKLSKLKKGYFIKNLDFQKEYVIIFWNLISKIWKTSYHGEIFSFLVEAYNIIDNENYLAIYIYLLLKWLGLEGLVANLNSCFYCNNNQRLSHFEFDKGMQCILHENRKKFYKFEAKTLEILYWSAFDIKTFLSKIDFNFVPKIQVVLEDFIEKNSYFF</sequence>
<evidence type="ECO:0000259" key="4">
    <source>
        <dbReference type="Pfam" id="PF11967"/>
    </source>
</evidence>
<dbReference type="KEGG" id="mco:MCJ_006270"/>
<dbReference type="InterPro" id="IPR012340">
    <property type="entry name" value="NA-bd_OB-fold"/>
</dbReference>
<evidence type="ECO:0000256" key="2">
    <source>
        <dbReference type="ARBA" id="ARBA00023172"/>
    </source>
</evidence>
<protein>
    <recommendedName>
        <fullName evidence="4">DNA replication/recombination mediator RecO N-terminal domain-containing protein</fullName>
    </recommendedName>
</protein>
<keyword evidence="3" id="KW-0234">DNA repair</keyword>
<dbReference type="PANTHER" id="PTHR33991">
    <property type="entry name" value="DNA REPAIR PROTEIN RECO"/>
    <property type="match status" value="1"/>
</dbReference>
<dbReference type="SUPFAM" id="SSF57863">
    <property type="entry name" value="ArfGap/RecO-like zinc finger"/>
    <property type="match status" value="1"/>
</dbReference>
<organism evidence="5 6">
    <name type="scientific">Mesomycoplasma conjunctivae (strain ATCC 25834 / NCTC 10147 / HRC/581)</name>
    <name type="common">Mycoplasma conjunctivae</name>
    <dbReference type="NCBI Taxonomy" id="572263"/>
    <lineage>
        <taxon>Bacteria</taxon>
        <taxon>Bacillati</taxon>
        <taxon>Mycoplasmatota</taxon>
        <taxon>Mycoplasmoidales</taxon>
        <taxon>Metamycoplasmataceae</taxon>
        <taxon>Mesomycoplasma</taxon>
    </lineage>
</organism>
<dbReference type="Proteomes" id="UP000001491">
    <property type="component" value="Chromosome"/>
</dbReference>
<dbReference type="Gene3D" id="2.40.50.140">
    <property type="entry name" value="Nucleic acid-binding proteins"/>
    <property type="match status" value="1"/>
</dbReference>